<dbReference type="GO" id="GO:0000166">
    <property type="term" value="F:nucleotide binding"/>
    <property type="evidence" value="ECO:0007669"/>
    <property type="project" value="InterPro"/>
</dbReference>
<dbReference type="PANTHER" id="PTHR22604:SF105">
    <property type="entry name" value="TRANS-1,2-DIHYDROBENZENE-1,2-DIOL DEHYDROGENASE"/>
    <property type="match status" value="1"/>
</dbReference>
<keyword evidence="2" id="KW-0560">Oxidoreductase</keyword>
<evidence type="ECO:0000256" key="1">
    <source>
        <dbReference type="ARBA" id="ARBA00010928"/>
    </source>
</evidence>
<proteinExistence type="inferred from homology"/>
<accession>A0A1I0KM92</accession>
<protein>
    <submittedName>
        <fullName evidence="5">Predicted dehydrogenase</fullName>
    </submittedName>
</protein>
<dbReference type="GO" id="GO:0016491">
    <property type="term" value="F:oxidoreductase activity"/>
    <property type="evidence" value="ECO:0007669"/>
    <property type="project" value="UniProtKB-KW"/>
</dbReference>
<comment type="similarity">
    <text evidence="1">Belongs to the Gfo/Idh/MocA family.</text>
</comment>
<evidence type="ECO:0000259" key="4">
    <source>
        <dbReference type="Pfam" id="PF22725"/>
    </source>
</evidence>
<gene>
    <name evidence="5" type="ORF">SAMN05443639_11239</name>
</gene>
<dbReference type="SUPFAM" id="SSF51735">
    <property type="entry name" value="NAD(P)-binding Rossmann-fold domains"/>
    <property type="match status" value="1"/>
</dbReference>
<dbReference type="PANTHER" id="PTHR22604">
    <property type="entry name" value="OXIDOREDUCTASES"/>
    <property type="match status" value="1"/>
</dbReference>
<feature type="domain" description="Gfo/Idh/MocA-like oxidoreductase N-terminal" evidence="3">
    <location>
        <begin position="7"/>
        <end position="123"/>
    </location>
</feature>
<evidence type="ECO:0000313" key="5">
    <source>
        <dbReference type="EMBL" id="SEU26077.1"/>
    </source>
</evidence>
<name>A0A1I0KM92_9BACT</name>
<evidence type="ECO:0000313" key="6">
    <source>
        <dbReference type="Proteomes" id="UP000199181"/>
    </source>
</evidence>
<sequence>MAMPHTIQWGILGTGNIARQFAEALRLLPDAGLRAVGSRSRGSADAFARAHGVARAYGSYEDLAKDPEVEVVYIATPHHLHKDNSLLCLEHGKAVLCEKPFTLDAQEGALIAAKAREKGLFCMEAMWNRFVPIMRELDARLAAGAIGDVRMLNASLGLPFAFNPQHRVFAPAMGGGALLDLGVYPVSFALRLFGRPTRITSHAVLGETGVDEQVSILLDFPEGRQATLGASVRNRLQNDAAVLGTRGMLHLHEPLNCPETLTHVPTRAIGGADTPLQPPHTLTRKVLGNGYAHEAVEVMRCMREGLLESPLMTLQETLLIMETMDAIQAAWRLSARTGCPSAGAAPGAG</sequence>
<dbReference type="Pfam" id="PF01408">
    <property type="entry name" value="GFO_IDH_MocA"/>
    <property type="match status" value="1"/>
</dbReference>
<dbReference type="SUPFAM" id="SSF55347">
    <property type="entry name" value="Glyceraldehyde-3-phosphate dehydrogenase-like, C-terminal domain"/>
    <property type="match status" value="1"/>
</dbReference>
<evidence type="ECO:0000256" key="2">
    <source>
        <dbReference type="ARBA" id="ARBA00023002"/>
    </source>
</evidence>
<reference evidence="6" key="1">
    <citation type="submission" date="2016-10" db="EMBL/GenBank/DDBJ databases">
        <authorList>
            <person name="Varghese N."/>
            <person name="Submissions S."/>
        </authorList>
    </citation>
    <scope>NUCLEOTIDE SEQUENCE [LARGE SCALE GENOMIC DNA]</scope>
    <source>
        <strain evidence="6">DSM 16858</strain>
    </source>
</reference>
<dbReference type="Proteomes" id="UP000199181">
    <property type="component" value="Unassembled WGS sequence"/>
</dbReference>
<dbReference type="InterPro" id="IPR055170">
    <property type="entry name" value="GFO_IDH_MocA-like_dom"/>
</dbReference>
<dbReference type="AlphaFoldDB" id="A0A1I0KM92"/>
<dbReference type="Gene3D" id="3.30.360.10">
    <property type="entry name" value="Dihydrodipicolinate Reductase, domain 2"/>
    <property type="match status" value="1"/>
</dbReference>
<dbReference type="InterPro" id="IPR050984">
    <property type="entry name" value="Gfo/Idh/MocA_domain"/>
</dbReference>
<organism evidence="5 6">
    <name type="scientific">Stigmatella erecta</name>
    <dbReference type="NCBI Taxonomy" id="83460"/>
    <lineage>
        <taxon>Bacteria</taxon>
        <taxon>Pseudomonadati</taxon>
        <taxon>Myxococcota</taxon>
        <taxon>Myxococcia</taxon>
        <taxon>Myxococcales</taxon>
        <taxon>Cystobacterineae</taxon>
        <taxon>Archangiaceae</taxon>
        <taxon>Stigmatella</taxon>
    </lineage>
</organism>
<feature type="domain" description="GFO/IDH/MocA-like oxidoreductase" evidence="4">
    <location>
        <begin position="135"/>
        <end position="249"/>
    </location>
</feature>
<dbReference type="EMBL" id="FOIJ01000012">
    <property type="protein sequence ID" value="SEU26077.1"/>
    <property type="molecule type" value="Genomic_DNA"/>
</dbReference>
<dbReference type="InterPro" id="IPR000683">
    <property type="entry name" value="Gfo/Idh/MocA-like_OxRdtase_N"/>
</dbReference>
<dbReference type="Pfam" id="PF22725">
    <property type="entry name" value="GFO_IDH_MocA_C3"/>
    <property type="match status" value="1"/>
</dbReference>
<keyword evidence="6" id="KW-1185">Reference proteome</keyword>
<evidence type="ECO:0000259" key="3">
    <source>
        <dbReference type="Pfam" id="PF01408"/>
    </source>
</evidence>
<dbReference type="InterPro" id="IPR036291">
    <property type="entry name" value="NAD(P)-bd_dom_sf"/>
</dbReference>
<dbReference type="Gene3D" id="3.40.50.720">
    <property type="entry name" value="NAD(P)-binding Rossmann-like Domain"/>
    <property type="match status" value="1"/>
</dbReference>